<proteinExistence type="predicted"/>
<protein>
    <recommendedName>
        <fullName evidence="3">MarR family transcriptional regulator</fullName>
    </recommendedName>
</protein>
<evidence type="ECO:0000313" key="1">
    <source>
        <dbReference type="EMBL" id="GLR91304.1"/>
    </source>
</evidence>
<gene>
    <name evidence="1" type="ORF">GCM10007857_80210</name>
</gene>
<organism evidence="1 2">
    <name type="scientific">Bradyrhizobium iriomotense</name>
    <dbReference type="NCBI Taxonomy" id="441950"/>
    <lineage>
        <taxon>Bacteria</taxon>
        <taxon>Pseudomonadati</taxon>
        <taxon>Pseudomonadota</taxon>
        <taxon>Alphaproteobacteria</taxon>
        <taxon>Hyphomicrobiales</taxon>
        <taxon>Nitrobacteraceae</taxon>
        <taxon>Bradyrhizobium</taxon>
    </lineage>
</organism>
<dbReference type="EMBL" id="BSOW01000045">
    <property type="protein sequence ID" value="GLR91304.1"/>
    <property type="molecule type" value="Genomic_DNA"/>
</dbReference>
<accession>A0ABQ6BA59</accession>
<evidence type="ECO:0000313" key="2">
    <source>
        <dbReference type="Proteomes" id="UP001156905"/>
    </source>
</evidence>
<sequence length="167" mass="19070">MPAFTFDPTTIWEAVARLAHEHDHSWRFTKKGDKRLLCDIEASVAAKRRIKAVKQLAAAERIQAATRARYVWRALPGQSIAERMLRVMRPGEWYGQGDIARMAGVGTSARSKVHQVLLRRRWVEKVRNPAYQGILNPWRINAGAEPEPLHLFRLTELGERIKAALPD</sequence>
<dbReference type="Proteomes" id="UP001156905">
    <property type="component" value="Unassembled WGS sequence"/>
</dbReference>
<reference evidence="2" key="1">
    <citation type="journal article" date="2019" name="Int. J. Syst. Evol. Microbiol.">
        <title>The Global Catalogue of Microorganisms (GCM) 10K type strain sequencing project: providing services to taxonomists for standard genome sequencing and annotation.</title>
        <authorList>
            <consortium name="The Broad Institute Genomics Platform"/>
            <consortium name="The Broad Institute Genome Sequencing Center for Infectious Disease"/>
            <person name="Wu L."/>
            <person name="Ma J."/>
        </authorList>
    </citation>
    <scope>NUCLEOTIDE SEQUENCE [LARGE SCALE GENOMIC DNA]</scope>
    <source>
        <strain evidence="2">NBRC 102520</strain>
    </source>
</reference>
<dbReference type="RefSeq" id="WP_284274590.1">
    <property type="nucleotide sequence ID" value="NZ_BSOW01000045.1"/>
</dbReference>
<evidence type="ECO:0008006" key="3">
    <source>
        <dbReference type="Google" id="ProtNLM"/>
    </source>
</evidence>
<comment type="caution">
    <text evidence="1">The sequence shown here is derived from an EMBL/GenBank/DDBJ whole genome shotgun (WGS) entry which is preliminary data.</text>
</comment>
<name>A0ABQ6BA59_9BRAD</name>
<keyword evidence="2" id="KW-1185">Reference proteome</keyword>